<dbReference type="InterPro" id="IPR036962">
    <property type="entry name" value="Glyco_hydro_3_N_sf"/>
</dbReference>
<protein>
    <recommendedName>
        <fullName evidence="4">beta-glucosidase</fullName>
        <ecNumber evidence="4">3.2.1.21</ecNumber>
    </recommendedName>
</protein>
<organism evidence="9 10">
    <name type="scientific">Colletotrichum sublineola</name>
    <name type="common">Sorghum anthracnose fungus</name>
    <dbReference type="NCBI Taxonomy" id="1173701"/>
    <lineage>
        <taxon>Eukaryota</taxon>
        <taxon>Fungi</taxon>
        <taxon>Dikarya</taxon>
        <taxon>Ascomycota</taxon>
        <taxon>Pezizomycotina</taxon>
        <taxon>Sordariomycetes</taxon>
        <taxon>Hypocreomycetidae</taxon>
        <taxon>Glomerellales</taxon>
        <taxon>Glomerellaceae</taxon>
        <taxon>Colletotrichum</taxon>
        <taxon>Colletotrichum graminicola species complex</taxon>
    </lineage>
</organism>
<dbReference type="OrthoDB" id="47059at2759"/>
<evidence type="ECO:0000256" key="5">
    <source>
        <dbReference type="ARBA" id="ARBA00022801"/>
    </source>
</evidence>
<dbReference type="InterPro" id="IPR050288">
    <property type="entry name" value="Cellulose_deg_GH3"/>
</dbReference>
<evidence type="ECO:0000256" key="6">
    <source>
        <dbReference type="ARBA" id="ARBA00023180"/>
    </source>
</evidence>
<evidence type="ECO:0000313" key="9">
    <source>
        <dbReference type="EMBL" id="KDN63537.1"/>
    </source>
</evidence>
<gene>
    <name evidence="9" type="ORF">CSUB01_11994</name>
</gene>
<keyword evidence="5" id="KW-0378">Hydrolase</keyword>
<proteinExistence type="inferred from homology"/>
<reference evidence="10" key="1">
    <citation type="journal article" date="2014" name="Genome Announc.">
        <title>Draft genome sequence of Colletotrichum sublineola, a destructive pathogen of cultivated sorghum.</title>
        <authorList>
            <person name="Baroncelli R."/>
            <person name="Sanz-Martin J.M."/>
            <person name="Rech G.E."/>
            <person name="Sukno S.A."/>
            <person name="Thon M.R."/>
        </authorList>
    </citation>
    <scope>NUCLEOTIDE SEQUENCE [LARGE SCALE GENOMIC DNA]</scope>
    <source>
        <strain evidence="10">TX430BB</strain>
    </source>
</reference>
<evidence type="ECO:0000256" key="7">
    <source>
        <dbReference type="ARBA" id="ARBA00023295"/>
    </source>
</evidence>
<dbReference type="OMA" id="XIANADI"/>
<dbReference type="HOGENOM" id="CLU_004542_6_2_1"/>
<name>A0A066X3I6_COLSU</name>
<sequence length="214" mass="23824">MDLTENADLVARLTLEEKASLLAAVDWWRTPTIRRDGVFVPHIKMSDGPNGARGESYVSGITAACFPCSTAVGATFDPDGGRRLGREIAREARTKAANVLLAPTMNIIRSPLGGRNYETYSEDLYLIGTLASAFVRGCQAEGIAATPKHFVANESERYRTKMTSQVDCQTLRELYMLPFQLVMRDADPWCFMTSYNRVNGEYCADSHWLLEEVL</sequence>
<dbReference type="STRING" id="1173701.A0A066X3I6"/>
<feature type="domain" description="Glycoside hydrolase family 3 N-terminal" evidence="8">
    <location>
        <begin position="63"/>
        <end position="214"/>
    </location>
</feature>
<dbReference type="EMBL" id="JMSE01001214">
    <property type="protein sequence ID" value="KDN63537.1"/>
    <property type="molecule type" value="Genomic_DNA"/>
</dbReference>
<dbReference type="Proteomes" id="UP000027238">
    <property type="component" value="Unassembled WGS sequence"/>
</dbReference>
<dbReference type="EC" id="3.2.1.21" evidence="4"/>
<dbReference type="PRINTS" id="PR00133">
    <property type="entry name" value="GLHYDRLASE3"/>
</dbReference>
<dbReference type="AlphaFoldDB" id="A0A066X3I6"/>
<dbReference type="GO" id="GO:0009251">
    <property type="term" value="P:glucan catabolic process"/>
    <property type="evidence" value="ECO:0007669"/>
    <property type="project" value="TreeGrafter"/>
</dbReference>
<evidence type="ECO:0000259" key="8">
    <source>
        <dbReference type="Pfam" id="PF00933"/>
    </source>
</evidence>
<evidence type="ECO:0000256" key="2">
    <source>
        <dbReference type="ARBA" id="ARBA00004987"/>
    </source>
</evidence>
<dbReference type="PANTHER" id="PTHR42715:SF27">
    <property type="entry name" value="BETA-GLUCOSIDASE-RELATED"/>
    <property type="match status" value="1"/>
</dbReference>
<dbReference type="Gene3D" id="3.20.20.300">
    <property type="entry name" value="Glycoside hydrolase, family 3, N-terminal domain"/>
    <property type="match status" value="1"/>
</dbReference>
<dbReference type="PANTHER" id="PTHR42715">
    <property type="entry name" value="BETA-GLUCOSIDASE"/>
    <property type="match status" value="1"/>
</dbReference>
<keyword evidence="7" id="KW-0326">Glycosidase</keyword>
<dbReference type="SUPFAM" id="SSF51445">
    <property type="entry name" value="(Trans)glycosidases"/>
    <property type="match status" value="1"/>
</dbReference>
<keyword evidence="10" id="KW-1185">Reference proteome</keyword>
<dbReference type="InterPro" id="IPR001764">
    <property type="entry name" value="Glyco_hydro_3_N"/>
</dbReference>
<dbReference type="InterPro" id="IPR017853">
    <property type="entry name" value="GH"/>
</dbReference>
<dbReference type="Pfam" id="PF00933">
    <property type="entry name" value="Glyco_hydro_3"/>
    <property type="match status" value="1"/>
</dbReference>
<evidence type="ECO:0000256" key="4">
    <source>
        <dbReference type="ARBA" id="ARBA00012744"/>
    </source>
</evidence>
<comment type="caution">
    <text evidence="9">The sequence shown here is derived from an EMBL/GenBank/DDBJ whole genome shotgun (WGS) entry which is preliminary data.</text>
</comment>
<evidence type="ECO:0000256" key="3">
    <source>
        <dbReference type="ARBA" id="ARBA00005336"/>
    </source>
</evidence>
<keyword evidence="6" id="KW-0325">Glycoprotein</keyword>
<dbReference type="GO" id="GO:0008422">
    <property type="term" value="F:beta-glucosidase activity"/>
    <property type="evidence" value="ECO:0007669"/>
    <property type="project" value="UniProtKB-EC"/>
</dbReference>
<evidence type="ECO:0000313" key="10">
    <source>
        <dbReference type="Proteomes" id="UP000027238"/>
    </source>
</evidence>
<comment type="pathway">
    <text evidence="2">Glycan metabolism; cellulose degradation.</text>
</comment>
<comment type="similarity">
    <text evidence="3">Belongs to the glycosyl hydrolase 3 family.</text>
</comment>
<accession>A0A066X3I6</accession>
<comment type="catalytic activity">
    <reaction evidence="1">
        <text>Hydrolysis of terminal, non-reducing beta-D-glucosyl residues with release of beta-D-glucose.</text>
        <dbReference type="EC" id="3.2.1.21"/>
    </reaction>
</comment>
<dbReference type="eggNOG" id="ENOG502QR4D">
    <property type="taxonomic scope" value="Eukaryota"/>
</dbReference>
<evidence type="ECO:0000256" key="1">
    <source>
        <dbReference type="ARBA" id="ARBA00000448"/>
    </source>
</evidence>